<name>A0A124GN49_PICGL</name>
<comment type="caution">
    <text evidence="1">The sequence shown here is derived from an EMBL/GenBank/DDBJ whole genome shotgun (WGS) entry which is preliminary data.</text>
</comment>
<dbReference type="AlphaFoldDB" id="A0A124GN49"/>
<evidence type="ECO:0000313" key="1">
    <source>
        <dbReference type="EMBL" id="KUM47707.1"/>
    </source>
</evidence>
<reference evidence="1" key="1">
    <citation type="journal article" date="2015" name="Genome Biol. Evol.">
        <title>Organellar Genomes of White Spruce (Picea glauca): Assembly and Annotation.</title>
        <authorList>
            <person name="Jackman S.D."/>
            <person name="Warren R.L."/>
            <person name="Gibb E.A."/>
            <person name="Vandervalk B.P."/>
            <person name="Mohamadi H."/>
            <person name="Chu J."/>
            <person name="Raymond A."/>
            <person name="Pleasance S."/>
            <person name="Coope R."/>
            <person name="Wildung M.R."/>
            <person name="Ritland C.E."/>
            <person name="Bousquet J."/>
            <person name="Jones S.J."/>
            <person name="Bohlmann J."/>
            <person name="Birol I."/>
        </authorList>
    </citation>
    <scope>NUCLEOTIDE SEQUENCE [LARGE SCALE GENOMIC DNA]</scope>
    <source>
        <tissue evidence="1">Flushing bud</tissue>
    </source>
</reference>
<protein>
    <submittedName>
        <fullName evidence="1">Uncharacterized protein</fullName>
    </submittedName>
</protein>
<keyword evidence="1" id="KW-0496">Mitochondrion</keyword>
<organism evidence="1">
    <name type="scientific">Picea glauca</name>
    <name type="common">White spruce</name>
    <name type="synonym">Pinus glauca</name>
    <dbReference type="NCBI Taxonomy" id="3330"/>
    <lineage>
        <taxon>Eukaryota</taxon>
        <taxon>Viridiplantae</taxon>
        <taxon>Streptophyta</taxon>
        <taxon>Embryophyta</taxon>
        <taxon>Tracheophyta</taxon>
        <taxon>Spermatophyta</taxon>
        <taxon>Pinopsida</taxon>
        <taxon>Pinidae</taxon>
        <taxon>Conifers I</taxon>
        <taxon>Pinales</taxon>
        <taxon>Pinaceae</taxon>
        <taxon>Picea</taxon>
    </lineage>
</organism>
<proteinExistence type="predicted"/>
<dbReference type="EMBL" id="LKAM01000007">
    <property type="protein sequence ID" value="KUM47707.1"/>
    <property type="molecule type" value="Genomic_DNA"/>
</dbReference>
<gene>
    <name evidence="1" type="ORF">ABT39_MTgene5894</name>
</gene>
<sequence>MLANASLQNNQPNHINKSKYKQFRIDVPLLQLIVRWGQVSMYAPLSRYAASE</sequence>
<geneLocation type="mitochondrion" evidence="1"/>
<accession>A0A124GN49</accession>